<accession>A0A0F9P227</accession>
<sequence>VMGLPRGVRIIINDIKPDANHIAASGINLVRNEGMEDVNI</sequence>
<evidence type="ECO:0000313" key="1">
    <source>
        <dbReference type="EMBL" id="KKM95165.1"/>
    </source>
</evidence>
<reference evidence="1" key="1">
    <citation type="journal article" date="2015" name="Nature">
        <title>Complex archaea that bridge the gap between prokaryotes and eukaryotes.</title>
        <authorList>
            <person name="Spang A."/>
            <person name="Saw J.H."/>
            <person name="Jorgensen S.L."/>
            <person name="Zaremba-Niedzwiedzka K."/>
            <person name="Martijn J."/>
            <person name="Lind A.E."/>
            <person name="van Eijk R."/>
            <person name="Schleper C."/>
            <person name="Guy L."/>
            <person name="Ettema T.J."/>
        </authorList>
    </citation>
    <scope>NUCLEOTIDE SEQUENCE</scope>
</reference>
<organism evidence="1">
    <name type="scientific">marine sediment metagenome</name>
    <dbReference type="NCBI Taxonomy" id="412755"/>
    <lineage>
        <taxon>unclassified sequences</taxon>
        <taxon>metagenomes</taxon>
        <taxon>ecological metagenomes</taxon>
    </lineage>
</organism>
<dbReference type="AlphaFoldDB" id="A0A0F9P227"/>
<dbReference type="EMBL" id="LAZR01006046">
    <property type="protein sequence ID" value="KKM95165.1"/>
    <property type="molecule type" value="Genomic_DNA"/>
</dbReference>
<feature type="non-terminal residue" evidence="1">
    <location>
        <position position="1"/>
    </location>
</feature>
<protein>
    <submittedName>
        <fullName evidence="1">Uncharacterized protein</fullName>
    </submittedName>
</protein>
<name>A0A0F9P227_9ZZZZ</name>
<proteinExistence type="predicted"/>
<comment type="caution">
    <text evidence="1">The sequence shown here is derived from an EMBL/GenBank/DDBJ whole genome shotgun (WGS) entry which is preliminary data.</text>
</comment>
<gene>
    <name evidence="1" type="ORF">LCGC14_1191060</name>
</gene>